<feature type="chain" id="PRO_5015849119" evidence="1">
    <location>
        <begin position="27"/>
        <end position="98"/>
    </location>
</feature>
<accession>A0A2W2EKF8</accession>
<protein>
    <submittedName>
        <fullName evidence="2">Uncharacterized protein</fullName>
    </submittedName>
</protein>
<comment type="caution">
    <text evidence="2">The sequence shown here is derived from an EMBL/GenBank/DDBJ whole genome shotgun (WGS) entry which is preliminary data.</text>
</comment>
<dbReference type="InterPro" id="IPR006311">
    <property type="entry name" value="TAT_signal"/>
</dbReference>
<keyword evidence="1" id="KW-0732">Signal</keyword>
<organism evidence="2 3">
    <name type="scientific">Spongiactinospora gelatinilytica</name>
    <dbReference type="NCBI Taxonomy" id="2666298"/>
    <lineage>
        <taxon>Bacteria</taxon>
        <taxon>Bacillati</taxon>
        <taxon>Actinomycetota</taxon>
        <taxon>Actinomycetes</taxon>
        <taxon>Streptosporangiales</taxon>
        <taxon>Streptosporangiaceae</taxon>
        <taxon>Spongiactinospora</taxon>
    </lineage>
</organism>
<dbReference type="RefSeq" id="WP_111171832.1">
    <property type="nucleotide sequence ID" value="NZ_POUA01000535.1"/>
</dbReference>
<proteinExistence type="predicted"/>
<evidence type="ECO:0000313" key="3">
    <source>
        <dbReference type="Proteomes" id="UP000248544"/>
    </source>
</evidence>
<evidence type="ECO:0000313" key="2">
    <source>
        <dbReference type="EMBL" id="PZG23181.1"/>
    </source>
</evidence>
<dbReference type="EMBL" id="POUA01000535">
    <property type="protein sequence ID" value="PZG23181.1"/>
    <property type="molecule type" value="Genomic_DNA"/>
</dbReference>
<reference evidence="2 3" key="1">
    <citation type="submission" date="2018-01" db="EMBL/GenBank/DDBJ databases">
        <title>Draft genome sequence of Sphaerisporangium sp. 7K107.</title>
        <authorList>
            <person name="Sahin N."/>
            <person name="Saygin H."/>
            <person name="Ay H."/>
        </authorList>
    </citation>
    <scope>NUCLEOTIDE SEQUENCE [LARGE SCALE GENOMIC DNA]</scope>
    <source>
        <strain evidence="2 3">7K107</strain>
    </source>
</reference>
<dbReference type="Proteomes" id="UP000248544">
    <property type="component" value="Unassembled WGS sequence"/>
</dbReference>
<dbReference type="PROSITE" id="PS51318">
    <property type="entry name" value="TAT"/>
    <property type="match status" value="1"/>
</dbReference>
<feature type="signal peptide" evidence="1">
    <location>
        <begin position="1"/>
        <end position="26"/>
    </location>
</feature>
<keyword evidence="3" id="KW-1185">Reference proteome</keyword>
<sequence length="98" mass="10334">MNVRRTLLGSVILGAALLLPAGAAGAAQATGLTAAKPAVSVAAAKACKKECKEGFRVGYRDGYADCLANTDRNPRSRRGFGDWVRGYELGYERGFHAC</sequence>
<name>A0A2W2EKF8_9ACTN</name>
<dbReference type="AlphaFoldDB" id="A0A2W2EKF8"/>
<gene>
    <name evidence="2" type="ORF">C1I98_36385</name>
</gene>
<evidence type="ECO:0000256" key="1">
    <source>
        <dbReference type="SAM" id="SignalP"/>
    </source>
</evidence>